<evidence type="ECO:0000313" key="3">
    <source>
        <dbReference type="Proteomes" id="UP000822688"/>
    </source>
</evidence>
<dbReference type="EMBL" id="CM026429">
    <property type="protein sequence ID" value="KAG0563746.1"/>
    <property type="molecule type" value="Genomic_DNA"/>
</dbReference>
<sequence length="49" mass="5375">MSNICVILLHFTAMTFLSLPSHGSKTTRSVMCVCGHLSPWPRISGTRIS</sequence>
<proteinExistence type="predicted"/>
<keyword evidence="3" id="KW-1185">Reference proteome</keyword>
<accession>A0A8T0GVQ2</accession>
<gene>
    <name evidence="2" type="ORF">KC19_8G056600</name>
</gene>
<protein>
    <submittedName>
        <fullName evidence="2">Uncharacterized protein</fullName>
    </submittedName>
</protein>
<evidence type="ECO:0000256" key="1">
    <source>
        <dbReference type="SAM" id="SignalP"/>
    </source>
</evidence>
<feature type="chain" id="PRO_5035928128" evidence="1">
    <location>
        <begin position="24"/>
        <end position="49"/>
    </location>
</feature>
<feature type="signal peptide" evidence="1">
    <location>
        <begin position="1"/>
        <end position="23"/>
    </location>
</feature>
<reference evidence="2" key="1">
    <citation type="submission" date="2020-06" db="EMBL/GenBank/DDBJ databases">
        <title>WGS assembly of Ceratodon purpureus strain R40.</title>
        <authorList>
            <person name="Carey S.B."/>
            <person name="Jenkins J."/>
            <person name="Shu S."/>
            <person name="Lovell J.T."/>
            <person name="Sreedasyam A."/>
            <person name="Maumus F."/>
            <person name="Tiley G.P."/>
            <person name="Fernandez-Pozo N."/>
            <person name="Barry K."/>
            <person name="Chen C."/>
            <person name="Wang M."/>
            <person name="Lipzen A."/>
            <person name="Daum C."/>
            <person name="Saski C.A."/>
            <person name="Payton A.C."/>
            <person name="Mcbreen J.C."/>
            <person name="Conrad R.E."/>
            <person name="Kollar L.M."/>
            <person name="Olsson S."/>
            <person name="Huttunen S."/>
            <person name="Landis J.B."/>
            <person name="Wickett N.J."/>
            <person name="Johnson M.G."/>
            <person name="Rensing S.A."/>
            <person name="Grimwood J."/>
            <person name="Schmutz J."/>
            <person name="Mcdaniel S.F."/>
        </authorList>
    </citation>
    <scope>NUCLEOTIDE SEQUENCE</scope>
    <source>
        <strain evidence="2">R40</strain>
    </source>
</reference>
<dbReference type="Proteomes" id="UP000822688">
    <property type="component" value="Chromosome 8"/>
</dbReference>
<dbReference type="AlphaFoldDB" id="A0A8T0GVQ2"/>
<organism evidence="2 3">
    <name type="scientific">Ceratodon purpureus</name>
    <name type="common">Fire moss</name>
    <name type="synonym">Dicranum purpureum</name>
    <dbReference type="NCBI Taxonomy" id="3225"/>
    <lineage>
        <taxon>Eukaryota</taxon>
        <taxon>Viridiplantae</taxon>
        <taxon>Streptophyta</taxon>
        <taxon>Embryophyta</taxon>
        <taxon>Bryophyta</taxon>
        <taxon>Bryophytina</taxon>
        <taxon>Bryopsida</taxon>
        <taxon>Dicranidae</taxon>
        <taxon>Pseudoditrichales</taxon>
        <taxon>Ditrichaceae</taxon>
        <taxon>Ceratodon</taxon>
    </lineage>
</organism>
<evidence type="ECO:0000313" key="2">
    <source>
        <dbReference type="EMBL" id="KAG0563746.1"/>
    </source>
</evidence>
<name>A0A8T0GVQ2_CERPU</name>
<comment type="caution">
    <text evidence="2">The sequence shown here is derived from an EMBL/GenBank/DDBJ whole genome shotgun (WGS) entry which is preliminary data.</text>
</comment>
<keyword evidence="1" id="KW-0732">Signal</keyword>